<dbReference type="PANTHER" id="PTHR33146">
    <property type="entry name" value="ENDONUCLEASE 4"/>
    <property type="match status" value="1"/>
</dbReference>
<dbReference type="Proteomes" id="UP001634747">
    <property type="component" value="Unassembled WGS sequence"/>
</dbReference>
<keyword evidence="3" id="KW-0255">Endonuclease</keyword>
<organism evidence="8 9">
    <name type="scientific">Terriglobus aquaticus</name>
    <dbReference type="NCBI Taxonomy" id="940139"/>
    <lineage>
        <taxon>Bacteria</taxon>
        <taxon>Pseudomonadati</taxon>
        <taxon>Acidobacteriota</taxon>
        <taxon>Terriglobia</taxon>
        <taxon>Terriglobales</taxon>
        <taxon>Acidobacteriaceae</taxon>
        <taxon>Terriglobus</taxon>
    </lineage>
</organism>
<keyword evidence="2" id="KW-0479">Metal-binding</keyword>
<dbReference type="CDD" id="cd11010">
    <property type="entry name" value="S1-P1_nuclease"/>
    <property type="match status" value="1"/>
</dbReference>
<dbReference type="InterPro" id="IPR008947">
    <property type="entry name" value="PLipase_C/P1_nuclease_dom_sf"/>
</dbReference>
<keyword evidence="4" id="KW-0378">Hydrolase</keyword>
<feature type="chain" id="PRO_5046206457" evidence="7">
    <location>
        <begin position="34"/>
        <end position="301"/>
    </location>
</feature>
<dbReference type="Pfam" id="PF02265">
    <property type="entry name" value="S1-P1_nuclease"/>
    <property type="match status" value="1"/>
</dbReference>
<protein>
    <submittedName>
        <fullName evidence="8">S1/P1 nuclease</fullName>
    </submittedName>
</protein>
<dbReference type="RefSeq" id="WP_263415006.1">
    <property type="nucleotide sequence ID" value="NZ_BAABBH010000001.1"/>
</dbReference>
<evidence type="ECO:0000256" key="1">
    <source>
        <dbReference type="ARBA" id="ARBA00022722"/>
    </source>
</evidence>
<evidence type="ECO:0000256" key="5">
    <source>
        <dbReference type="ARBA" id="ARBA00023157"/>
    </source>
</evidence>
<accession>A0ABW9KNY1</accession>
<evidence type="ECO:0000256" key="7">
    <source>
        <dbReference type="SAM" id="SignalP"/>
    </source>
</evidence>
<gene>
    <name evidence="8" type="ORF">ACK2TP_13640</name>
</gene>
<keyword evidence="5" id="KW-1015">Disulfide bond</keyword>
<dbReference type="SUPFAM" id="SSF48537">
    <property type="entry name" value="Phospholipase C/P1 nuclease"/>
    <property type="match status" value="1"/>
</dbReference>
<evidence type="ECO:0000313" key="9">
    <source>
        <dbReference type="Proteomes" id="UP001634747"/>
    </source>
</evidence>
<evidence type="ECO:0000256" key="6">
    <source>
        <dbReference type="ARBA" id="ARBA00023180"/>
    </source>
</evidence>
<evidence type="ECO:0000256" key="3">
    <source>
        <dbReference type="ARBA" id="ARBA00022759"/>
    </source>
</evidence>
<evidence type="ECO:0000313" key="8">
    <source>
        <dbReference type="EMBL" id="MFN2976807.1"/>
    </source>
</evidence>
<evidence type="ECO:0000256" key="2">
    <source>
        <dbReference type="ARBA" id="ARBA00022723"/>
    </source>
</evidence>
<dbReference type="InterPro" id="IPR003154">
    <property type="entry name" value="S1/P1nuclease"/>
</dbReference>
<comment type="caution">
    <text evidence="8">The sequence shown here is derived from an EMBL/GenBank/DDBJ whole genome shotgun (WGS) entry which is preliminary data.</text>
</comment>
<proteinExistence type="predicted"/>
<dbReference type="Gene3D" id="1.10.575.10">
    <property type="entry name" value="P1 Nuclease"/>
    <property type="match status" value="1"/>
</dbReference>
<dbReference type="EMBL" id="JBJYXY010000001">
    <property type="protein sequence ID" value="MFN2976807.1"/>
    <property type="molecule type" value="Genomic_DNA"/>
</dbReference>
<keyword evidence="6" id="KW-0325">Glycoprotein</keyword>
<sequence>MLLGMVSRLHTLPRRAVLCAALLLPCLTTPAHAWGPQGHKLVAMVAMEHLTPTAKKNIKFLLGKETLADVASWPDVYRPLETQTGPWHYVDIPEGAGTYDRERDCPTQPNVKAGSPGDKWRDCVVDRILFFEGRIGDATLDPADRAIALKYLVHFVGDIHQPLHTTGVQKGGNGITVNVFGSDTCGKYPCNLHSVWDSGLILHRQLNDKQYLALLDHEFASTPPAATPDDPATWANEGNALLPGLMLPQGGVVDQAYFDREIPVVDRQLEVAGLRLAAVLNRTFTSAPVTFKPAAADSKQF</sequence>
<reference evidence="8 9" key="1">
    <citation type="submission" date="2024-12" db="EMBL/GenBank/DDBJ databases">
        <authorList>
            <person name="Lee Y."/>
        </authorList>
    </citation>
    <scope>NUCLEOTIDE SEQUENCE [LARGE SCALE GENOMIC DNA]</scope>
    <source>
        <strain evidence="8 9">03SUJ4</strain>
    </source>
</reference>
<keyword evidence="9" id="KW-1185">Reference proteome</keyword>
<evidence type="ECO:0000256" key="4">
    <source>
        <dbReference type="ARBA" id="ARBA00022801"/>
    </source>
</evidence>
<keyword evidence="7" id="KW-0732">Signal</keyword>
<name>A0ABW9KNY1_9BACT</name>
<keyword evidence="1" id="KW-0540">Nuclease</keyword>
<dbReference type="PANTHER" id="PTHR33146:SF26">
    <property type="entry name" value="ENDONUCLEASE 4"/>
    <property type="match status" value="1"/>
</dbReference>
<feature type="signal peptide" evidence="7">
    <location>
        <begin position="1"/>
        <end position="33"/>
    </location>
</feature>